<gene>
    <name evidence="2" type="ORF">HNR53_002990</name>
</gene>
<dbReference type="SUPFAM" id="SSF53474">
    <property type="entry name" value="alpha/beta-Hydrolases"/>
    <property type="match status" value="1"/>
</dbReference>
<accession>A0A7X0HT24</accession>
<dbReference type="PANTHER" id="PTHR43798">
    <property type="entry name" value="MONOACYLGLYCEROL LIPASE"/>
    <property type="match status" value="1"/>
</dbReference>
<evidence type="ECO:0000313" key="3">
    <source>
        <dbReference type="Proteomes" id="UP000531594"/>
    </source>
</evidence>
<proteinExistence type="predicted"/>
<comment type="caution">
    <text evidence="2">The sequence shown here is derived from an EMBL/GenBank/DDBJ whole genome shotgun (WGS) entry which is preliminary data.</text>
</comment>
<name>A0A7X0HT24_9BACI</name>
<dbReference type="AlphaFoldDB" id="A0A7X0HT24"/>
<keyword evidence="3" id="KW-1185">Reference proteome</keyword>
<dbReference type="RefSeq" id="WP_184527216.1">
    <property type="nucleotide sequence ID" value="NZ_JACHGK010000010.1"/>
</dbReference>
<evidence type="ECO:0000313" key="2">
    <source>
        <dbReference type="EMBL" id="MBB6446333.1"/>
    </source>
</evidence>
<evidence type="ECO:0000259" key="1">
    <source>
        <dbReference type="Pfam" id="PF00561"/>
    </source>
</evidence>
<dbReference type="InterPro" id="IPR050266">
    <property type="entry name" value="AB_hydrolase_sf"/>
</dbReference>
<dbReference type="Gene3D" id="3.40.50.1820">
    <property type="entry name" value="alpha/beta hydrolase"/>
    <property type="match status" value="1"/>
</dbReference>
<sequence>MTLSNVHYKSVELSNGETIAYQEREGGKKKVLLIHGNLTSSKHWDLILENMDQDYKLYAIDLRGFGRSSYRQEIRSIEDFSEDVKDFVDGIGLDELFIVGWSLGGAVGMQFAADYPGRCTKLVLMGSASTRGYPFYGTGWFGQLIFDHRLRTYHEIKMDLGKTIPIQFAIDTKCLPFLKTMWSTLVYTKNQPNKKRYHEYIDDTCTQRNLAAVYHALNIFNISDKYNGLVKGSSLAKDINIPVLVLRGDRDYIMSEQMAEEIVTDIGSNAKFIELKDCGHSPLIDDLDRLLQVITAFLR</sequence>
<feature type="domain" description="AB hydrolase-1" evidence="1">
    <location>
        <begin position="31"/>
        <end position="286"/>
    </location>
</feature>
<dbReference type="Proteomes" id="UP000531594">
    <property type="component" value="Unassembled WGS sequence"/>
</dbReference>
<reference evidence="2 3" key="1">
    <citation type="submission" date="2020-08" db="EMBL/GenBank/DDBJ databases">
        <title>Genomic Encyclopedia of Type Strains, Phase IV (KMG-IV): sequencing the most valuable type-strain genomes for metagenomic binning, comparative biology and taxonomic classification.</title>
        <authorList>
            <person name="Goeker M."/>
        </authorList>
    </citation>
    <scope>NUCLEOTIDE SEQUENCE [LARGE SCALE GENOMIC DNA]</scope>
    <source>
        <strain evidence="2 3">DSM 5391</strain>
    </source>
</reference>
<organism evidence="2 3">
    <name type="scientific">Bacillus benzoevorans</name>
    <dbReference type="NCBI Taxonomy" id="1456"/>
    <lineage>
        <taxon>Bacteria</taxon>
        <taxon>Bacillati</taxon>
        <taxon>Bacillota</taxon>
        <taxon>Bacilli</taxon>
        <taxon>Bacillales</taxon>
        <taxon>Bacillaceae</taxon>
        <taxon>Bacillus</taxon>
    </lineage>
</organism>
<dbReference type="EMBL" id="JACHGK010000010">
    <property type="protein sequence ID" value="MBB6446333.1"/>
    <property type="molecule type" value="Genomic_DNA"/>
</dbReference>
<dbReference type="PRINTS" id="PR00111">
    <property type="entry name" value="ABHYDROLASE"/>
</dbReference>
<dbReference type="InterPro" id="IPR000073">
    <property type="entry name" value="AB_hydrolase_1"/>
</dbReference>
<dbReference type="InterPro" id="IPR029058">
    <property type="entry name" value="AB_hydrolase_fold"/>
</dbReference>
<protein>
    <submittedName>
        <fullName evidence="2">Pimeloyl-ACP methyl ester carboxylesterase</fullName>
    </submittedName>
</protein>
<dbReference type="Pfam" id="PF00561">
    <property type="entry name" value="Abhydrolase_1"/>
    <property type="match status" value="1"/>
</dbReference>